<organism evidence="3 4">
    <name type="scientific">Jaapia argillacea MUCL 33604</name>
    <dbReference type="NCBI Taxonomy" id="933084"/>
    <lineage>
        <taxon>Eukaryota</taxon>
        <taxon>Fungi</taxon>
        <taxon>Dikarya</taxon>
        <taxon>Basidiomycota</taxon>
        <taxon>Agaricomycotina</taxon>
        <taxon>Agaricomycetes</taxon>
        <taxon>Agaricomycetidae</taxon>
        <taxon>Jaapiales</taxon>
        <taxon>Jaapiaceae</taxon>
        <taxon>Jaapia</taxon>
    </lineage>
</organism>
<evidence type="ECO:0000313" key="4">
    <source>
        <dbReference type="Proteomes" id="UP000027265"/>
    </source>
</evidence>
<sequence length="645" mass="73049">MTGRTPSTSASRTFSPQISSSHIDDILSDHEALKNLFRRLNLGPEDEEREVGGDAGYDDRDIVPRKHKHRTLVLCFDGTGDSFDNDNSNIVQFFSMLKKHDPEQQMVYYQTGIGTYVGPCISNPIMQFIWKAWDEAVGWSLPDHVMSGYEFLMQNYQANDKICIFGFSRGAYTARALAGMVHKVGLLPRHNHQQIQFAYKMFKREDRLGWKQSGEFKRAFSIDVDIEFLGVWDTVASVGLLPRRLPFTTSNTAVRHFRHAVSLDERRAKFKANLWHRYVRGEDAAATSEDIVPQAGKGGWWWWRKGGREGGDETNGGNDGRERVEDDGAKIRDERVGSERAKESGGGGGRGEPSMPNGASGRKPSLVHAVLNGGQEDLKKRLEEERKFEREEEEMAWKAANKKDSGRKKKAETDVLEVWFAGCHCDVGGGAVPNSTPNSLARIPLRWMIRQCFIAQTGIQFHGECLKWAGLDPITLHPSVRGRPPPIPPSRDNNADTTPTKGEERHKRASTGGTLVNGSDGEQGDGARDEIGEVAKTEEDQDAIDAVCQIYDQLERKWFWWILEWIPLRHRYQNDDDSWTRSFSVNLGRPRQIPLRQAEVVGVNVHRTVKMRMEAEAMEWARGRKRKEKYVPKVDLGGFDVKWVD</sequence>
<gene>
    <name evidence="3" type="ORF">JAAARDRAFT_202495</name>
</gene>
<feature type="compositionally biased region" description="Basic and acidic residues" evidence="1">
    <location>
        <begin position="319"/>
        <end position="343"/>
    </location>
</feature>
<proteinExistence type="predicted"/>
<dbReference type="Pfam" id="PF09994">
    <property type="entry name" value="T6SS_Tle1-like_cat"/>
    <property type="match status" value="1"/>
</dbReference>
<reference evidence="4" key="1">
    <citation type="journal article" date="2014" name="Proc. Natl. Acad. Sci. U.S.A.">
        <title>Extensive sampling of basidiomycete genomes demonstrates inadequacy of the white-rot/brown-rot paradigm for wood decay fungi.</title>
        <authorList>
            <person name="Riley R."/>
            <person name="Salamov A.A."/>
            <person name="Brown D.W."/>
            <person name="Nagy L.G."/>
            <person name="Floudas D."/>
            <person name="Held B.W."/>
            <person name="Levasseur A."/>
            <person name="Lombard V."/>
            <person name="Morin E."/>
            <person name="Otillar R."/>
            <person name="Lindquist E.A."/>
            <person name="Sun H."/>
            <person name="LaButti K.M."/>
            <person name="Schmutz J."/>
            <person name="Jabbour D."/>
            <person name="Luo H."/>
            <person name="Baker S.E."/>
            <person name="Pisabarro A.G."/>
            <person name="Walton J.D."/>
            <person name="Blanchette R.A."/>
            <person name="Henrissat B."/>
            <person name="Martin F."/>
            <person name="Cullen D."/>
            <person name="Hibbett D.S."/>
            <person name="Grigoriev I.V."/>
        </authorList>
    </citation>
    <scope>NUCLEOTIDE SEQUENCE [LARGE SCALE GENOMIC DNA]</scope>
    <source>
        <strain evidence="4">MUCL 33604</strain>
    </source>
</reference>
<dbReference type="AlphaFoldDB" id="A0A067Q7P2"/>
<keyword evidence="4" id="KW-1185">Reference proteome</keyword>
<dbReference type="PANTHER" id="PTHR33840:SF2">
    <property type="entry name" value="TLE1 PHOSPHOLIPASE DOMAIN-CONTAINING PROTEIN"/>
    <property type="match status" value="1"/>
</dbReference>
<evidence type="ECO:0000256" key="1">
    <source>
        <dbReference type="SAM" id="MobiDB-lite"/>
    </source>
</evidence>
<dbReference type="InParanoid" id="A0A067Q7P2"/>
<dbReference type="InterPro" id="IPR029058">
    <property type="entry name" value="AB_hydrolase_fold"/>
</dbReference>
<feature type="region of interest" description="Disordered" evidence="1">
    <location>
        <begin position="303"/>
        <end position="364"/>
    </location>
</feature>
<dbReference type="HOGENOM" id="CLU_005049_5_0_1"/>
<dbReference type="OrthoDB" id="3162439at2759"/>
<dbReference type="InterPro" id="IPR018712">
    <property type="entry name" value="Tle1-like_cat"/>
</dbReference>
<dbReference type="SUPFAM" id="SSF53474">
    <property type="entry name" value="alpha/beta-Hydrolases"/>
    <property type="match status" value="1"/>
</dbReference>
<evidence type="ECO:0000313" key="3">
    <source>
        <dbReference type="EMBL" id="KDQ62964.1"/>
    </source>
</evidence>
<dbReference type="STRING" id="933084.A0A067Q7P2"/>
<protein>
    <recommendedName>
        <fullName evidence="2">T6SS Phospholipase effector Tle1-like catalytic domain-containing protein</fullName>
    </recommendedName>
</protein>
<dbReference type="Proteomes" id="UP000027265">
    <property type="component" value="Unassembled WGS sequence"/>
</dbReference>
<name>A0A067Q7P2_9AGAM</name>
<accession>A0A067Q7P2</accession>
<dbReference type="EMBL" id="KL197710">
    <property type="protein sequence ID" value="KDQ62964.1"/>
    <property type="molecule type" value="Genomic_DNA"/>
</dbReference>
<feature type="domain" description="T6SS Phospholipase effector Tle1-like catalytic" evidence="2">
    <location>
        <begin position="70"/>
        <end position="451"/>
    </location>
</feature>
<dbReference type="PANTHER" id="PTHR33840">
    <property type="match status" value="1"/>
</dbReference>
<feature type="region of interest" description="Disordered" evidence="1">
    <location>
        <begin position="477"/>
        <end position="527"/>
    </location>
</feature>
<evidence type="ECO:0000259" key="2">
    <source>
        <dbReference type="Pfam" id="PF09994"/>
    </source>
</evidence>